<dbReference type="EMBL" id="CP036339">
    <property type="protein sequence ID" value="QDT75962.1"/>
    <property type="molecule type" value="Genomic_DNA"/>
</dbReference>
<reference evidence="1 2" key="1">
    <citation type="submission" date="2019-02" db="EMBL/GenBank/DDBJ databases">
        <title>Deep-cultivation of Planctomycetes and their phenomic and genomic characterization uncovers novel biology.</title>
        <authorList>
            <person name="Wiegand S."/>
            <person name="Jogler M."/>
            <person name="Boedeker C."/>
            <person name="Pinto D."/>
            <person name="Vollmers J."/>
            <person name="Rivas-Marin E."/>
            <person name="Kohn T."/>
            <person name="Peeters S.H."/>
            <person name="Heuer A."/>
            <person name="Rast P."/>
            <person name="Oberbeckmann S."/>
            <person name="Bunk B."/>
            <person name="Jeske O."/>
            <person name="Meyerdierks A."/>
            <person name="Storesund J.E."/>
            <person name="Kallscheuer N."/>
            <person name="Luecker S."/>
            <person name="Lage O.M."/>
            <person name="Pohl T."/>
            <person name="Merkel B.J."/>
            <person name="Hornburger P."/>
            <person name="Mueller R.-W."/>
            <person name="Bruemmer F."/>
            <person name="Labrenz M."/>
            <person name="Spormann A.M."/>
            <person name="Op den Camp H."/>
            <person name="Overmann J."/>
            <person name="Amann R."/>
            <person name="Jetten M.S.M."/>
            <person name="Mascher T."/>
            <person name="Medema M.H."/>
            <person name="Devos D.P."/>
            <person name="Kaster A.-K."/>
            <person name="Ovreas L."/>
            <person name="Rohde M."/>
            <person name="Galperin M.Y."/>
            <person name="Jogler C."/>
        </authorList>
    </citation>
    <scope>NUCLEOTIDE SEQUENCE [LARGE SCALE GENOMIC DNA]</scope>
    <source>
        <strain evidence="1 2">I41</strain>
    </source>
</reference>
<evidence type="ECO:0000313" key="2">
    <source>
        <dbReference type="Proteomes" id="UP000317909"/>
    </source>
</evidence>
<dbReference type="InterPro" id="IPR011006">
    <property type="entry name" value="CheY-like_superfamily"/>
</dbReference>
<dbReference type="SUPFAM" id="SSF52172">
    <property type="entry name" value="CheY-like"/>
    <property type="match status" value="1"/>
</dbReference>
<dbReference type="KEGG" id="llh:I41_52070"/>
<proteinExistence type="predicted"/>
<keyword evidence="2" id="KW-1185">Reference proteome</keyword>
<gene>
    <name evidence="1" type="ORF">I41_52070</name>
</gene>
<dbReference type="Proteomes" id="UP000317909">
    <property type="component" value="Chromosome"/>
</dbReference>
<accession>A0A517U5Q3</accession>
<dbReference type="AlphaFoldDB" id="A0A517U5Q3"/>
<name>A0A517U5Q3_9BACT</name>
<sequence>MVTFVQPTLLAVGIESLPKSSSAIDVYAASTVREVMSTMRLIGFDLVVVGLDDPHSDVWEVMHRVLTAWPQQRWMLASSQVTQEEEILARSLGAVVVLDTVPDEQWLAAFSSSLRRRDPVGGFSPLASSCGSRVDLQADWRTVEA</sequence>
<organism evidence="1 2">
    <name type="scientific">Lacipirellula limnantheis</name>
    <dbReference type="NCBI Taxonomy" id="2528024"/>
    <lineage>
        <taxon>Bacteria</taxon>
        <taxon>Pseudomonadati</taxon>
        <taxon>Planctomycetota</taxon>
        <taxon>Planctomycetia</taxon>
        <taxon>Pirellulales</taxon>
        <taxon>Lacipirellulaceae</taxon>
        <taxon>Lacipirellula</taxon>
    </lineage>
</organism>
<evidence type="ECO:0008006" key="3">
    <source>
        <dbReference type="Google" id="ProtNLM"/>
    </source>
</evidence>
<evidence type="ECO:0000313" key="1">
    <source>
        <dbReference type="EMBL" id="QDT75962.1"/>
    </source>
</evidence>
<protein>
    <recommendedName>
        <fullName evidence="3">Response regulatory domain-containing protein</fullName>
    </recommendedName>
</protein>